<keyword evidence="5" id="KW-0934">Plastid</keyword>
<evidence type="ECO:0000256" key="7">
    <source>
        <dbReference type="ARBA" id="ARBA00022723"/>
    </source>
</evidence>
<organism evidence="20">
    <name type="scientific">Entamoeba dispar (strain ATCC PRA-260 / SAW760)</name>
    <dbReference type="NCBI Taxonomy" id="370354"/>
    <lineage>
        <taxon>Eukaryota</taxon>
        <taxon>Amoebozoa</taxon>
        <taxon>Evosea</taxon>
        <taxon>Archamoebae</taxon>
        <taxon>Mastigamoebida</taxon>
        <taxon>Entamoebidae</taxon>
        <taxon>Entamoeba</taxon>
    </lineage>
</organism>
<dbReference type="RefSeq" id="XP_001739329.1">
    <property type="nucleotide sequence ID" value="XM_001739277.1"/>
</dbReference>
<accession>B0EMF3</accession>
<dbReference type="GO" id="GO:0046872">
    <property type="term" value="F:metal ion binding"/>
    <property type="evidence" value="ECO:0007669"/>
    <property type="project" value="UniProtKB-KW"/>
</dbReference>
<evidence type="ECO:0000256" key="15">
    <source>
        <dbReference type="ARBA" id="ARBA00023136"/>
    </source>
</evidence>
<dbReference type="GeneID" id="5884465"/>
<dbReference type="GO" id="GO:0015031">
    <property type="term" value="P:protein transport"/>
    <property type="evidence" value="ECO:0007669"/>
    <property type="project" value="UniProtKB-KW"/>
</dbReference>
<feature type="transmembrane region" description="Helical" evidence="17">
    <location>
        <begin position="338"/>
        <end position="365"/>
    </location>
</feature>
<dbReference type="InterPro" id="IPR027417">
    <property type="entry name" value="P-loop_NTPase"/>
</dbReference>
<dbReference type="InterPro" id="IPR006703">
    <property type="entry name" value="G_AIG1"/>
</dbReference>
<evidence type="ECO:0000256" key="11">
    <source>
        <dbReference type="ARBA" id="ARBA00022842"/>
    </source>
</evidence>
<evidence type="ECO:0000259" key="18">
    <source>
        <dbReference type="PROSITE" id="PS51720"/>
    </source>
</evidence>
<reference evidence="20" key="1">
    <citation type="submission" date="2007-12" db="EMBL/GenBank/DDBJ databases">
        <title>Annotation of Entamoeba dispar SAW760.</title>
        <authorList>
            <person name="Lorenzi H."/>
            <person name="Inman J."/>
            <person name="Schobel S."/>
            <person name="Amedeo P."/>
            <person name="Caler E."/>
        </authorList>
    </citation>
    <scope>NUCLEOTIDE SEQUENCE [LARGE SCALE GENOMIC DNA]</scope>
    <source>
        <strain evidence="20">ATCC PRA-260 / SAW760</strain>
    </source>
</reference>
<proteinExistence type="predicted"/>
<evidence type="ECO:0000313" key="19">
    <source>
        <dbReference type="EMBL" id="EDR24291.1"/>
    </source>
</evidence>
<dbReference type="OrthoDB" id="431287at2759"/>
<sequence length="384" mass="42909">MSLQERKQTKLLLIGNTGVGKSALGNFILNKNEFVSSDSANSCTQIIQGGCGDNDRSDICVIDTPGFQDSDGRDGEHLTKLIQCINKENEFHSVGIVLDINDKRLSSSIKKLIKTIYSMFKIEDFWKHVCIIWTKCYYYTPEEQVEQFKKEKNKFKEELIKFVTQEEGKDNNIEESIDFPMYFIDSKPLENHDNTRSENEIKSLIEWSRELKQNPFCFENLSEYKEITYEKNESITRTEEKNIATYTTTIWRRDVKEMHNGEKIIGPWYVRRKKIQDALQAENLRRKEKRKNILKAIGLGGLAVGATVATILSGGVVGACAVGAVAEATVTGVATATAFGSAAVVGTGVSMAGGVATIGSTIACAEKIDEIKSSDRNITKEKVQ</sequence>
<keyword evidence="10" id="KW-1002">Plastid outer membrane</keyword>
<dbReference type="EMBL" id="DS549989">
    <property type="protein sequence ID" value="EDR24291.1"/>
    <property type="molecule type" value="Genomic_DNA"/>
</dbReference>
<evidence type="ECO:0000256" key="13">
    <source>
        <dbReference type="ARBA" id="ARBA00022989"/>
    </source>
</evidence>
<dbReference type="GO" id="GO:0016787">
    <property type="term" value="F:hydrolase activity"/>
    <property type="evidence" value="ECO:0007669"/>
    <property type="project" value="UniProtKB-KW"/>
</dbReference>
<keyword evidence="4" id="KW-0150">Chloroplast</keyword>
<evidence type="ECO:0000256" key="6">
    <source>
        <dbReference type="ARBA" id="ARBA00022692"/>
    </source>
</evidence>
<keyword evidence="14" id="KW-0342">GTP-binding</keyword>
<dbReference type="InterPro" id="IPR045058">
    <property type="entry name" value="GIMA/IAN/Toc"/>
</dbReference>
<feature type="transmembrane region" description="Helical" evidence="17">
    <location>
        <begin position="293"/>
        <end position="326"/>
    </location>
</feature>
<keyword evidence="11" id="KW-0460">Magnesium</keyword>
<comment type="subcellular location">
    <subcellularLocation>
        <location evidence="2">Membrane</location>
        <topology evidence="2">Single-pass membrane protein</topology>
    </subcellularLocation>
    <subcellularLocation>
        <location evidence="16">Plastid</location>
        <location evidence="16">Chloroplast outer membrane</location>
    </subcellularLocation>
</comment>
<evidence type="ECO:0000256" key="17">
    <source>
        <dbReference type="SAM" id="Phobius"/>
    </source>
</evidence>
<evidence type="ECO:0000256" key="8">
    <source>
        <dbReference type="ARBA" id="ARBA00022741"/>
    </source>
</evidence>
<gene>
    <name evidence="19" type="ORF">EDI_319530</name>
</gene>
<evidence type="ECO:0000256" key="14">
    <source>
        <dbReference type="ARBA" id="ARBA00023134"/>
    </source>
</evidence>
<evidence type="ECO:0000256" key="3">
    <source>
        <dbReference type="ARBA" id="ARBA00022448"/>
    </source>
</evidence>
<dbReference type="Pfam" id="PF04548">
    <property type="entry name" value="AIG1"/>
    <property type="match status" value="1"/>
</dbReference>
<keyword evidence="8" id="KW-0547">Nucleotide-binding</keyword>
<evidence type="ECO:0000256" key="12">
    <source>
        <dbReference type="ARBA" id="ARBA00022927"/>
    </source>
</evidence>
<dbReference type="OMA" id="DSSASCC"/>
<dbReference type="SUPFAM" id="SSF52540">
    <property type="entry name" value="P-loop containing nucleoside triphosphate hydrolases"/>
    <property type="match status" value="1"/>
</dbReference>
<dbReference type="Gene3D" id="3.40.50.300">
    <property type="entry name" value="P-loop containing nucleotide triphosphate hydrolases"/>
    <property type="match status" value="1"/>
</dbReference>
<keyword evidence="20" id="KW-1185">Reference proteome</keyword>
<feature type="domain" description="AIG1-type G" evidence="18">
    <location>
        <begin position="6"/>
        <end position="233"/>
    </location>
</feature>
<keyword evidence="12" id="KW-0653">Protein transport</keyword>
<keyword evidence="13 17" id="KW-1133">Transmembrane helix</keyword>
<dbReference type="PANTHER" id="PTHR10903:SF135">
    <property type="entry name" value="TRANSLOCASE OF CHLOROPLAST 120, CHLOROPLASTIC-RELATED"/>
    <property type="match status" value="1"/>
</dbReference>
<dbReference type="KEGG" id="edi:EDI_319530"/>
<keyword evidence="7" id="KW-0479">Metal-binding</keyword>
<dbReference type="Proteomes" id="UP000008076">
    <property type="component" value="Unassembled WGS sequence"/>
</dbReference>
<dbReference type="AlphaFoldDB" id="B0EMF3"/>
<keyword evidence="3" id="KW-0813">Transport</keyword>
<comment type="cofactor">
    <cofactor evidence="1">
        <name>Mg(2+)</name>
        <dbReference type="ChEBI" id="CHEBI:18420"/>
    </cofactor>
</comment>
<dbReference type="PROSITE" id="PS51720">
    <property type="entry name" value="G_AIG1"/>
    <property type="match status" value="1"/>
</dbReference>
<name>B0EMF3_ENTDS</name>
<evidence type="ECO:0000256" key="9">
    <source>
        <dbReference type="ARBA" id="ARBA00022801"/>
    </source>
</evidence>
<evidence type="ECO:0000256" key="4">
    <source>
        <dbReference type="ARBA" id="ARBA00022528"/>
    </source>
</evidence>
<evidence type="ECO:0000256" key="1">
    <source>
        <dbReference type="ARBA" id="ARBA00001946"/>
    </source>
</evidence>
<dbReference type="FunFam" id="3.40.50.300:FF:001252">
    <property type="entry name" value="AIG1 family protein"/>
    <property type="match status" value="1"/>
</dbReference>
<dbReference type="VEuPathDB" id="AmoebaDB:EDI_319530"/>
<evidence type="ECO:0000256" key="5">
    <source>
        <dbReference type="ARBA" id="ARBA00022640"/>
    </source>
</evidence>
<protein>
    <recommendedName>
        <fullName evidence="18">AIG1-type G domain-containing protein</fullName>
    </recommendedName>
</protein>
<keyword evidence="6 17" id="KW-0812">Transmembrane</keyword>
<evidence type="ECO:0000256" key="10">
    <source>
        <dbReference type="ARBA" id="ARBA00022805"/>
    </source>
</evidence>
<evidence type="ECO:0000313" key="20">
    <source>
        <dbReference type="Proteomes" id="UP000008076"/>
    </source>
</evidence>
<dbReference type="GO" id="GO:0005525">
    <property type="term" value="F:GTP binding"/>
    <property type="evidence" value="ECO:0007669"/>
    <property type="project" value="UniProtKB-KW"/>
</dbReference>
<evidence type="ECO:0000256" key="16">
    <source>
        <dbReference type="ARBA" id="ARBA00024013"/>
    </source>
</evidence>
<dbReference type="PANTHER" id="PTHR10903">
    <property type="entry name" value="GTPASE, IMAP FAMILY MEMBER-RELATED"/>
    <property type="match status" value="1"/>
</dbReference>
<evidence type="ECO:0000256" key="2">
    <source>
        <dbReference type="ARBA" id="ARBA00004167"/>
    </source>
</evidence>
<dbReference type="eggNOG" id="ENOG502R7PE">
    <property type="taxonomic scope" value="Eukaryota"/>
</dbReference>
<keyword evidence="9" id="KW-0378">Hydrolase</keyword>
<keyword evidence="15 17" id="KW-0472">Membrane</keyword>
<dbReference type="GO" id="GO:0016020">
    <property type="term" value="C:membrane"/>
    <property type="evidence" value="ECO:0007669"/>
    <property type="project" value="UniProtKB-SubCell"/>
</dbReference>